<dbReference type="Gene3D" id="3.40.630.10">
    <property type="entry name" value="Zn peptidases"/>
    <property type="match status" value="1"/>
</dbReference>
<comment type="caution">
    <text evidence="11">The sequence shown here is derived from an EMBL/GenBank/DDBJ whole genome shotgun (WGS) entry which is preliminary data.</text>
</comment>
<evidence type="ECO:0000256" key="3">
    <source>
        <dbReference type="ARBA" id="ARBA00022438"/>
    </source>
</evidence>
<name>A0ABS2EFM6_9FIRM</name>
<reference evidence="11 12" key="1">
    <citation type="journal article" date="2021" name="Sci. Rep.">
        <title>The distribution of antibiotic resistance genes in chicken gut microbiota commensals.</title>
        <authorList>
            <person name="Juricova H."/>
            <person name="Matiasovicova J."/>
            <person name="Kubasova T."/>
            <person name="Cejkova D."/>
            <person name="Rychlik I."/>
        </authorList>
    </citation>
    <scope>NUCLEOTIDE SEQUENCE [LARGE SCALE GENOMIC DNA]</scope>
    <source>
        <strain evidence="11 12">An770</strain>
    </source>
</reference>
<keyword evidence="3 9" id="KW-0031">Aminopeptidase</keyword>
<evidence type="ECO:0000256" key="4">
    <source>
        <dbReference type="ARBA" id="ARBA00022670"/>
    </source>
</evidence>
<dbReference type="RefSeq" id="WP_204863913.1">
    <property type="nucleotide sequence ID" value="NZ_JACJKH010000008.1"/>
</dbReference>
<evidence type="ECO:0000256" key="8">
    <source>
        <dbReference type="ARBA" id="ARBA00023049"/>
    </source>
</evidence>
<dbReference type="Pfam" id="PF02127">
    <property type="entry name" value="Peptidase_M18"/>
    <property type="match status" value="1"/>
</dbReference>
<dbReference type="PRINTS" id="PR00932">
    <property type="entry name" value="AMINO1PTASE"/>
</dbReference>
<keyword evidence="12" id="KW-1185">Reference proteome</keyword>
<evidence type="ECO:0000256" key="7">
    <source>
        <dbReference type="ARBA" id="ARBA00022833"/>
    </source>
</evidence>
<keyword evidence="6 9" id="KW-0378">Hydrolase</keyword>
<evidence type="ECO:0000256" key="1">
    <source>
        <dbReference type="ARBA" id="ARBA00001947"/>
    </source>
</evidence>
<dbReference type="InterPro" id="IPR001948">
    <property type="entry name" value="Peptidase_M18"/>
</dbReference>
<proteinExistence type="inferred from homology"/>
<evidence type="ECO:0000313" key="11">
    <source>
        <dbReference type="EMBL" id="MBM6743810.1"/>
    </source>
</evidence>
<evidence type="ECO:0000256" key="6">
    <source>
        <dbReference type="ARBA" id="ARBA00022801"/>
    </source>
</evidence>
<dbReference type="InterPro" id="IPR023358">
    <property type="entry name" value="Peptidase_M18_dom2"/>
</dbReference>
<comment type="similarity">
    <text evidence="2 9">Belongs to the peptidase M18 family.</text>
</comment>
<dbReference type="NCBIfam" id="NF002759">
    <property type="entry name" value="PRK02813.1"/>
    <property type="match status" value="1"/>
</dbReference>
<keyword evidence="5 9" id="KW-0479">Metal-binding</keyword>
<accession>A0ABS2EFM6</accession>
<evidence type="ECO:0000313" key="12">
    <source>
        <dbReference type="Proteomes" id="UP000775686"/>
    </source>
</evidence>
<sequence>MTMNEIERLLTFTKEAVSPFHTVEAAGKLLEEKGFSPLSWKEEWSLNPGGKYYLVHHGSALFAFTIGKDAKKEQEIRMAAAHGDFPGFRIKPDPDMKAEAYIRLNTEPYGGVNLASWMDRPLSAAGRVAVRGKDAFHPEMRLVDFEKPVLTIPNIAIHLDREMNKGRELNRQTQMLPLAAMGTGAEEKGFFKKYLAKKLDVAEEDILEYEMNIYNADPGELIGFEEEFVSGPRLDDLTGVLAILEGLWDGERTGGINLGIVFDHEEIGSSTKQGAGSTLLLLLLERIVTALGWDRMDLLRMLEDTMLLSVDVAHGVHPNYQEKADPTNHPVLNGGFCIKEASSQSYATDSEAIAIVQALCEEGKIPYQKFVNRSDGTGGGTLGAIASALVPVRTIDIGVPLLAMHSSRELMGKKDMKALTSFIRTFFSAE</sequence>
<evidence type="ECO:0000256" key="2">
    <source>
        <dbReference type="ARBA" id="ARBA00008290"/>
    </source>
</evidence>
<organism evidence="11 12">
    <name type="scientific">Drancourtella massiliensis</name>
    <dbReference type="NCBI Taxonomy" id="1632013"/>
    <lineage>
        <taxon>Bacteria</taxon>
        <taxon>Bacillati</taxon>
        <taxon>Bacillota</taxon>
        <taxon>Clostridia</taxon>
        <taxon>Eubacteriales</taxon>
        <taxon>Oscillospiraceae</taxon>
        <taxon>Drancourtella</taxon>
    </lineage>
</organism>
<dbReference type="PANTHER" id="PTHR28570:SF3">
    <property type="entry name" value="ASPARTYL AMINOPEPTIDASE"/>
    <property type="match status" value="1"/>
</dbReference>
<keyword evidence="4 9" id="KW-0645">Protease</keyword>
<comment type="cofactor">
    <cofactor evidence="1 10">
        <name>Zn(2+)</name>
        <dbReference type="ChEBI" id="CHEBI:29105"/>
    </cofactor>
</comment>
<dbReference type="SUPFAM" id="SSF53187">
    <property type="entry name" value="Zn-dependent exopeptidases"/>
    <property type="match status" value="1"/>
</dbReference>
<keyword evidence="8 9" id="KW-0482">Metalloprotease</keyword>
<gene>
    <name evidence="11" type="ORF">H6A32_05735</name>
</gene>
<evidence type="ECO:0000256" key="10">
    <source>
        <dbReference type="RuleBase" id="RU004387"/>
    </source>
</evidence>
<dbReference type="EMBL" id="JACJKH010000008">
    <property type="protein sequence ID" value="MBM6743810.1"/>
    <property type="molecule type" value="Genomic_DNA"/>
</dbReference>
<evidence type="ECO:0000256" key="9">
    <source>
        <dbReference type="RuleBase" id="RU004386"/>
    </source>
</evidence>
<dbReference type="Proteomes" id="UP000775686">
    <property type="component" value="Unassembled WGS sequence"/>
</dbReference>
<dbReference type="GO" id="GO:0004177">
    <property type="term" value="F:aminopeptidase activity"/>
    <property type="evidence" value="ECO:0007669"/>
    <property type="project" value="UniProtKB-KW"/>
</dbReference>
<dbReference type="Gene3D" id="2.30.250.10">
    <property type="entry name" value="Aminopeptidase i, Domain 2"/>
    <property type="match status" value="1"/>
</dbReference>
<protein>
    <recommendedName>
        <fullName evidence="10">M18 family aminopeptidase</fullName>
        <ecNumber evidence="10">3.4.11.-</ecNumber>
    </recommendedName>
</protein>
<evidence type="ECO:0000256" key="5">
    <source>
        <dbReference type="ARBA" id="ARBA00022723"/>
    </source>
</evidence>
<dbReference type="PANTHER" id="PTHR28570">
    <property type="entry name" value="ASPARTYL AMINOPEPTIDASE"/>
    <property type="match status" value="1"/>
</dbReference>
<keyword evidence="7 9" id="KW-0862">Zinc</keyword>
<dbReference type="EC" id="3.4.11.-" evidence="10"/>
<dbReference type="SUPFAM" id="SSF101821">
    <property type="entry name" value="Aminopeptidase/glucanase lid domain"/>
    <property type="match status" value="1"/>
</dbReference>